<comment type="caution">
    <text evidence="3">The sequence shown here is derived from an EMBL/GenBank/DDBJ whole genome shotgun (WGS) entry which is preliminary data.</text>
</comment>
<dbReference type="PANTHER" id="PTHR14741:SF32">
    <property type="entry name" value="TRIMETHYLGUANOSINE SYNTHASE"/>
    <property type="match status" value="1"/>
</dbReference>
<organism evidence="3 4">
    <name type="scientific">Flavobacterium tibetense</name>
    <dbReference type="NCBI Taxonomy" id="2233533"/>
    <lineage>
        <taxon>Bacteria</taxon>
        <taxon>Pseudomonadati</taxon>
        <taxon>Bacteroidota</taxon>
        <taxon>Flavobacteriia</taxon>
        <taxon>Flavobacteriales</taxon>
        <taxon>Flavobacteriaceae</taxon>
        <taxon>Flavobacterium</taxon>
    </lineage>
</organism>
<sequence length="396" mass="45215">MDFSKILQPEIQQFISENGSVNINQLALKKNPFPEIPYSVLLNQIAAKQKAKDKLPTWYHANNIIYPEKISIEQTSSEITAKYKASLLSGTSVIDLTGGFGVDDYYFSKVVEKVIHSEINAELSEIVKHNCKQLQVDNMECFAGDSAVLLKDLNQKFDTIYIDPSRRNDTKGKVFLLADCLPNVVDLQDFYFTYSNKILVKTAPILDIQAGLNELKNVKKIHIVAVENEVKELLWEIEKNWNSIPVITTINFEKNRVFQNEIALKSNETATYSLPKKYLYEPNAALMKSGCFEAISSIFSVDKLHQHSHLYTSDLLQPFSGRNFEIITAIPYQKNEIKTHLLNKKMNVTTRNFPLKVDEIKKKHKISDGGTIFAFFTTNLNNEKIVLLCEKIENHE</sequence>
<dbReference type="Pfam" id="PF22013">
    <property type="entry name" value="PG_1098_Fer"/>
    <property type="match status" value="1"/>
</dbReference>
<evidence type="ECO:0000313" key="3">
    <source>
        <dbReference type="EMBL" id="RBA27829.1"/>
    </source>
</evidence>
<dbReference type="Gene3D" id="3.40.50.150">
    <property type="entry name" value="Vaccinia Virus protein VP39"/>
    <property type="match status" value="1"/>
</dbReference>
<dbReference type="AlphaFoldDB" id="A0A365P038"/>
<evidence type="ECO:0000259" key="1">
    <source>
        <dbReference type="Pfam" id="PF18096"/>
    </source>
</evidence>
<reference evidence="3 4" key="1">
    <citation type="submission" date="2018-06" db="EMBL/GenBank/DDBJ databases">
        <title>Flavobacterium tibetense sp. nov., isolated from a wetland YonghuCo on Tibetan Plateau.</title>
        <authorList>
            <person name="Xing P."/>
            <person name="Phurbu D."/>
            <person name="Lu H."/>
        </authorList>
    </citation>
    <scope>NUCLEOTIDE SEQUENCE [LARGE SCALE GENOMIC DNA]</scope>
    <source>
        <strain evidence="3 4">YH5</strain>
    </source>
</reference>
<dbReference type="SUPFAM" id="SSF53335">
    <property type="entry name" value="S-adenosyl-L-methionine-dependent methyltransferases"/>
    <property type="match status" value="1"/>
</dbReference>
<protein>
    <submittedName>
        <fullName evidence="3">Class I SAM-dependent methyltransferase</fullName>
    </submittedName>
</protein>
<dbReference type="GO" id="GO:0008168">
    <property type="term" value="F:methyltransferase activity"/>
    <property type="evidence" value="ECO:0007669"/>
    <property type="project" value="UniProtKB-KW"/>
</dbReference>
<dbReference type="EMBL" id="QLST01000012">
    <property type="protein sequence ID" value="RBA27829.1"/>
    <property type="molecule type" value="Genomic_DNA"/>
</dbReference>
<dbReference type="RefSeq" id="WP_113989533.1">
    <property type="nucleotide sequence ID" value="NZ_QLST01000012.1"/>
</dbReference>
<dbReference type="OrthoDB" id="1000417at2"/>
<dbReference type="InterPro" id="IPR054168">
    <property type="entry name" value="PG_1098_Fer"/>
</dbReference>
<evidence type="ECO:0000313" key="4">
    <source>
        <dbReference type="Proteomes" id="UP000253319"/>
    </source>
</evidence>
<keyword evidence="3" id="KW-0489">Methyltransferase</keyword>
<keyword evidence="3" id="KW-0808">Transferase</keyword>
<dbReference type="Gene3D" id="1.10.10.1110">
    <property type="entry name" value="Methyltransferase PG1098, N-terminal domain"/>
    <property type="match status" value="1"/>
</dbReference>
<feature type="domain" description="THUMP-like" evidence="1">
    <location>
        <begin position="321"/>
        <end position="391"/>
    </location>
</feature>
<gene>
    <name evidence="3" type="ORF">DPN68_10075</name>
</gene>
<dbReference type="PANTHER" id="PTHR14741">
    <property type="entry name" value="S-ADENOSYLMETHIONINE-DEPENDENT METHYLTRANSFERASE RELATED"/>
    <property type="match status" value="1"/>
</dbReference>
<dbReference type="InterPro" id="IPR041497">
    <property type="entry name" value="Thump-like"/>
</dbReference>
<dbReference type="Proteomes" id="UP000253319">
    <property type="component" value="Unassembled WGS sequence"/>
</dbReference>
<evidence type="ECO:0000259" key="2">
    <source>
        <dbReference type="Pfam" id="PF22013"/>
    </source>
</evidence>
<dbReference type="InterPro" id="IPR029063">
    <property type="entry name" value="SAM-dependent_MTases_sf"/>
</dbReference>
<proteinExistence type="predicted"/>
<feature type="domain" description="PG-1098 ferredoxin-like" evidence="2">
    <location>
        <begin position="278"/>
        <end position="317"/>
    </location>
</feature>
<name>A0A365P038_9FLAO</name>
<keyword evidence="4" id="KW-1185">Reference proteome</keyword>
<accession>A0A365P038</accession>
<dbReference type="GO" id="GO:0032259">
    <property type="term" value="P:methylation"/>
    <property type="evidence" value="ECO:0007669"/>
    <property type="project" value="UniProtKB-KW"/>
</dbReference>
<dbReference type="CDD" id="cd02440">
    <property type="entry name" value="AdoMet_MTases"/>
    <property type="match status" value="1"/>
</dbReference>
<dbReference type="Pfam" id="PF18096">
    <property type="entry name" value="Thump_like"/>
    <property type="match status" value="1"/>
</dbReference>